<dbReference type="GO" id="GO:0006865">
    <property type="term" value="P:amino acid transport"/>
    <property type="evidence" value="ECO:0007669"/>
    <property type="project" value="UniProtKB-KW"/>
</dbReference>
<dbReference type="Gene3D" id="3.40.50.2300">
    <property type="match status" value="2"/>
</dbReference>
<evidence type="ECO:0000259" key="5">
    <source>
        <dbReference type="Pfam" id="PF13458"/>
    </source>
</evidence>
<feature type="domain" description="Leucine-binding protein" evidence="5">
    <location>
        <begin position="66"/>
        <end position="245"/>
    </location>
</feature>
<dbReference type="PANTHER" id="PTHR30483">
    <property type="entry name" value="LEUCINE-SPECIFIC-BINDING PROTEIN"/>
    <property type="match status" value="1"/>
</dbReference>
<organism evidence="6 7">
    <name type="scientific">Acetobacter vaccinii</name>
    <dbReference type="NCBI Taxonomy" id="2592655"/>
    <lineage>
        <taxon>Bacteria</taxon>
        <taxon>Pseudomonadati</taxon>
        <taxon>Pseudomonadota</taxon>
        <taxon>Alphaproteobacteria</taxon>
        <taxon>Acetobacterales</taxon>
        <taxon>Acetobacteraceae</taxon>
        <taxon>Acetobacter</taxon>
    </lineage>
</organism>
<dbReference type="KEGG" id="acek:FLP30_00100"/>
<dbReference type="AlphaFoldDB" id="A0A5C1YRQ7"/>
<dbReference type="InterPro" id="IPR028082">
    <property type="entry name" value="Peripla_BP_I"/>
</dbReference>
<evidence type="ECO:0000313" key="7">
    <source>
        <dbReference type="Proteomes" id="UP000324536"/>
    </source>
</evidence>
<evidence type="ECO:0000256" key="2">
    <source>
        <dbReference type="ARBA" id="ARBA00022729"/>
    </source>
</evidence>
<dbReference type="CDD" id="cd06339">
    <property type="entry name" value="PBP1_YraM_LppC_lipoprotein-like"/>
    <property type="match status" value="1"/>
</dbReference>
<keyword evidence="3" id="KW-0029">Amino-acid transport</keyword>
<evidence type="ECO:0000256" key="1">
    <source>
        <dbReference type="ARBA" id="ARBA00010062"/>
    </source>
</evidence>
<keyword evidence="7" id="KW-1185">Reference proteome</keyword>
<dbReference type="PANTHER" id="PTHR30483:SF6">
    <property type="entry name" value="PERIPLASMIC BINDING PROTEIN OF ABC TRANSPORTER FOR NATURAL AMINO ACIDS"/>
    <property type="match status" value="1"/>
</dbReference>
<accession>A0A5C1YRQ7</accession>
<gene>
    <name evidence="6" type="ORF">FLP30_00100</name>
</gene>
<proteinExistence type="inferred from homology"/>
<comment type="similarity">
    <text evidence="1">Belongs to the leucine-binding protein family.</text>
</comment>
<dbReference type="SUPFAM" id="SSF53822">
    <property type="entry name" value="Periplasmic binding protein-like I"/>
    <property type="match status" value="1"/>
</dbReference>
<protein>
    <submittedName>
        <fullName evidence="6">Penicillin-binding protein activator</fullName>
    </submittedName>
</protein>
<evidence type="ECO:0000256" key="3">
    <source>
        <dbReference type="ARBA" id="ARBA00022970"/>
    </source>
</evidence>
<dbReference type="RefSeq" id="WP_149280123.1">
    <property type="nucleotide sequence ID" value="NZ_CP043506.1"/>
</dbReference>
<evidence type="ECO:0000256" key="4">
    <source>
        <dbReference type="SAM" id="MobiDB-lite"/>
    </source>
</evidence>
<name>A0A5C1YRQ7_9PROT</name>
<dbReference type="InterPro" id="IPR028081">
    <property type="entry name" value="Leu-bd"/>
</dbReference>
<dbReference type="EMBL" id="CP043506">
    <property type="protein sequence ID" value="QEO18463.1"/>
    <property type="molecule type" value="Genomic_DNA"/>
</dbReference>
<dbReference type="InterPro" id="IPR051010">
    <property type="entry name" value="BCAA_transport"/>
</dbReference>
<evidence type="ECO:0000313" key="6">
    <source>
        <dbReference type="EMBL" id="QEO18463.1"/>
    </source>
</evidence>
<keyword evidence="2" id="KW-0732">Signal</keyword>
<sequence>MTRAYSLLSGLSRQALAVNATLRKPVRQVGVGALVLGGVFLAGCADDASGPSRSTATEAKPVAAHKVGVLLPLSGPNAALGRELLAGAQLALTQTAASPTDQAHLVVDVHDTAAGAGAAANAAVQAGDGILLGPLTSGETSAAAPTAVAAGVPMLAFTSDVGQARSGVWVMGITPEDQVQALVEQARREGRQHFAALLPDNPLGRAMGGGLQAACHDQGLPAPDIIYHTGTATSIAESLRQLSAYESRAAAARQATSIAGEGGAAKAEELPSDLAAALGGSGASPQPASTAGATAQAPAQSAALGKPPFDALLLGDTGLNLKTIMTALADTQVAAPAVRIMGPGLWAPFSSKLGNIRGAWYAAPDPAFRQTFVSRFVARNQHAPKPLADLSYDAASVARAAAQGTDTGFQRDVLTRHSGFPGVDGRFYLLPDGRVRRALAIFEVQGAGVPARILALAPVSG</sequence>
<keyword evidence="3" id="KW-0813">Transport</keyword>
<dbReference type="Pfam" id="PF13458">
    <property type="entry name" value="Peripla_BP_6"/>
    <property type="match status" value="1"/>
</dbReference>
<feature type="region of interest" description="Disordered" evidence="4">
    <location>
        <begin position="276"/>
        <end position="296"/>
    </location>
</feature>
<dbReference type="Proteomes" id="UP000324536">
    <property type="component" value="Chromosome"/>
</dbReference>
<dbReference type="OrthoDB" id="7210494at2"/>
<reference evidence="6 7" key="1">
    <citation type="submission" date="2019-09" db="EMBL/GenBank/DDBJ databases">
        <title>Genome sequencing of strain KACC 21233.</title>
        <authorList>
            <person name="Heo J."/>
            <person name="Kim S.-J."/>
            <person name="Kim J.-S."/>
            <person name="Hong S.-B."/>
            <person name="Kwon S.-W."/>
        </authorList>
    </citation>
    <scope>NUCLEOTIDE SEQUENCE [LARGE SCALE GENOMIC DNA]</scope>
    <source>
        <strain evidence="6 7">KACC 21233</strain>
    </source>
</reference>